<keyword evidence="2" id="KW-1003">Cell membrane</keyword>
<dbReference type="CDD" id="cd06853">
    <property type="entry name" value="GT_WecA_like"/>
    <property type="match status" value="1"/>
</dbReference>
<feature type="transmembrane region" description="Helical" evidence="8">
    <location>
        <begin position="338"/>
        <end position="357"/>
    </location>
</feature>
<feature type="transmembrane region" description="Helical" evidence="8">
    <location>
        <begin position="225"/>
        <end position="245"/>
    </location>
</feature>
<evidence type="ECO:0000313" key="9">
    <source>
        <dbReference type="EMBL" id="AOZ72500.1"/>
    </source>
</evidence>
<keyword evidence="10" id="KW-1185">Reference proteome</keyword>
<accession>A0A1D9MJZ9</accession>
<feature type="binding site" evidence="7">
    <location>
        <position position="224"/>
    </location>
    <ligand>
        <name>Mg(2+)</name>
        <dbReference type="ChEBI" id="CHEBI:18420"/>
    </ligand>
</feature>
<comment type="subcellular location">
    <subcellularLocation>
        <location evidence="1">Cell membrane</location>
        <topology evidence="1">Multi-pass membrane protein</topology>
    </subcellularLocation>
</comment>
<dbReference type="InterPro" id="IPR000715">
    <property type="entry name" value="Glycosyl_transferase_4"/>
</dbReference>
<evidence type="ECO:0000256" key="6">
    <source>
        <dbReference type="ARBA" id="ARBA00023136"/>
    </source>
</evidence>
<dbReference type="Proteomes" id="UP000176288">
    <property type="component" value="Chromosome"/>
</dbReference>
<dbReference type="AlphaFoldDB" id="A0A1D9MJZ9"/>
<gene>
    <name evidence="9" type="ORF">BK816_03645</name>
</gene>
<feature type="transmembrane region" description="Helical" evidence="8">
    <location>
        <begin position="164"/>
        <end position="183"/>
    </location>
</feature>
<evidence type="ECO:0000256" key="8">
    <source>
        <dbReference type="SAM" id="Phobius"/>
    </source>
</evidence>
<dbReference type="GO" id="GO:0005886">
    <property type="term" value="C:plasma membrane"/>
    <property type="evidence" value="ECO:0007669"/>
    <property type="project" value="UniProtKB-SubCell"/>
</dbReference>
<dbReference type="Pfam" id="PF00953">
    <property type="entry name" value="Glycos_transf_4"/>
    <property type="match status" value="1"/>
</dbReference>
<evidence type="ECO:0000256" key="4">
    <source>
        <dbReference type="ARBA" id="ARBA00022692"/>
    </source>
</evidence>
<feature type="transmembrane region" description="Helical" evidence="8">
    <location>
        <begin position="47"/>
        <end position="65"/>
    </location>
</feature>
<evidence type="ECO:0000313" key="10">
    <source>
        <dbReference type="Proteomes" id="UP000176288"/>
    </source>
</evidence>
<dbReference type="GO" id="GO:0071555">
    <property type="term" value="P:cell wall organization"/>
    <property type="evidence" value="ECO:0007669"/>
    <property type="project" value="TreeGrafter"/>
</dbReference>
<dbReference type="GO" id="GO:0044038">
    <property type="term" value="P:cell wall macromolecule biosynthetic process"/>
    <property type="evidence" value="ECO:0007669"/>
    <property type="project" value="TreeGrafter"/>
</dbReference>
<comment type="cofactor">
    <cofactor evidence="7">
        <name>Mg(2+)</name>
        <dbReference type="ChEBI" id="CHEBI:18420"/>
    </cofactor>
</comment>
<dbReference type="EMBL" id="CP017812">
    <property type="protein sequence ID" value="AOZ72500.1"/>
    <property type="molecule type" value="Genomic_DNA"/>
</dbReference>
<feature type="transmembrane region" description="Helical" evidence="8">
    <location>
        <begin position="257"/>
        <end position="281"/>
    </location>
</feature>
<evidence type="ECO:0000256" key="5">
    <source>
        <dbReference type="ARBA" id="ARBA00022989"/>
    </source>
</evidence>
<dbReference type="STRING" id="1912795.BK816_03645"/>
<keyword evidence="5 8" id="KW-1133">Transmembrane helix</keyword>
<feature type="transmembrane region" description="Helical" evidence="8">
    <location>
        <begin position="189"/>
        <end position="213"/>
    </location>
</feature>
<dbReference type="PANTHER" id="PTHR22926:SF3">
    <property type="entry name" value="UNDECAPRENYL-PHOSPHATE ALPHA-N-ACETYLGLUCOSAMINYL 1-PHOSPHATE TRANSFERASE"/>
    <property type="match status" value="1"/>
</dbReference>
<dbReference type="PANTHER" id="PTHR22926">
    <property type="entry name" value="PHOSPHO-N-ACETYLMURAMOYL-PENTAPEPTIDE-TRANSFERASE"/>
    <property type="match status" value="1"/>
</dbReference>
<keyword evidence="3 9" id="KW-0808">Transferase</keyword>
<evidence type="ECO:0000256" key="2">
    <source>
        <dbReference type="ARBA" id="ARBA00022475"/>
    </source>
</evidence>
<keyword evidence="4 8" id="KW-0812">Transmembrane</keyword>
<evidence type="ECO:0000256" key="1">
    <source>
        <dbReference type="ARBA" id="ARBA00004651"/>
    </source>
</evidence>
<evidence type="ECO:0000256" key="3">
    <source>
        <dbReference type="ARBA" id="ARBA00022679"/>
    </source>
</evidence>
<dbReference type="KEGG" id="avu:BK816_03645"/>
<dbReference type="OrthoDB" id="9783652at2"/>
<keyword evidence="7" id="KW-0460">Magnesium</keyword>
<reference evidence="9 10" key="1">
    <citation type="submission" date="2016-10" db="EMBL/GenBank/DDBJ databases">
        <title>Actinomyces aegypiusis sp. nov., isolated from the Aegypius monachus in Qinghai Tibet Plateau China.</title>
        <authorList>
            <person name="Wang Y."/>
        </authorList>
    </citation>
    <scope>NUCLEOTIDE SEQUENCE [LARGE SCALE GENOMIC DNA]</scope>
    <source>
        <strain evidence="9 10">VUL4_3</strain>
    </source>
</reference>
<feature type="transmembrane region" description="Helical" evidence="8">
    <location>
        <begin position="139"/>
        <end position="157"/>
    </location>
</feature>
<dbReference type="GO" id="GO:0016780">
    <property type="term" value="F:phosphotransferase activity, for other substituted phosphate groups"/>
    <property type="evidence" value="ECO:0007669"/>
    <property type="project" value="InterPro"/>
</dbReference>
<feature type="transmembrane region" description="Helical" evidence="8">
    <location>
        <begin position="313"/>
        <end position="332"/>
    </location>
</feature>
<protein>
    <submittedName>
        <fullName evidence="9">Undecaprenyl-phosphate alpha-N-acetylglucosaminyl 1-phosphate transferase</fullName>
    </submittedName>
</protein>
<feature type="transmembrane region" description="Helical" evidence="8">
    <location>
        <begin position="111"/>
        <end position="133"/>
    </location>
</feature>
<keyword evidence="6 8" id="KW-0472">Membrane</keyword>
<evidence type="ECO:0000256" key="7">
    <source>
        <dbReference type="PIRSR" id="PIRSR600715-1"/>
    </source>
</evidence>
<dbReference type="RefSeq" id="WP_071163966.1">
    <property type="nucleotide sequence ID" value="NZ_CP017812.1"/>
</dbReference>
<dbReference type="GO" id="GO:0009103">
    <property type="term" value="P:lipopolysaccharide biosynthetic process"/>
    <property type="evidence" value="ECO:0007669"/>
    <property type="project" value="TreeGrafter"/>
</dbReference>
<organism evidence="9 10">
    <name type="scientific">Boudabousia tangfeifanii</name>
    <dbReference type="NCBI Taxonomy" id="1912795"/>
    <lineage>
        <taxon>Bacteria</taxon>
        <taxon>Bacillati</taxon>
        <taxon>Actinomycetota</taxon>
        <taxon>Actinomycetes</taxon>
        <taxon>Actinomycetales</taxon>
        <taxon>Actinomycetaceae</taxon>
        <taxon>Boudabousia</taxon>
    </lineage>
</organism>
<sequence length="372" mass="40227">MKLYALILLVAVAATAILTPVVRQIALVEGIFLPVRERDVHTVPTPRFGGIAMTAGFVISMLIAAKMPYFADIFADSQAWPLIWGAVAMCLLGAADDRWDLGWLLKFSAQALIVVVMVWNGVVLLTFPIFGGILGSHSISVLATCLIILGTVNAVNFVDGLDGLAAGILAIGAAAFFVYSYFLSRVMNAASYASLASLACVVLVGICAGFLLYNFHPATIFMGDSGAMVLGLLISSVVVIVSGQLDPSALESHSQLWALLPLAMPFAVIFLPMLDMVMAVVRRVGNGKSPFHPDKMHLHHRLLRLGHSHRRTVLLLYLWSAVIALSMASALFLDIYAIWLVLIPLLIIASVATVGFIPQWREKVKHAWKHES</sequence>
<proteinExistence type="predicted"/>
<dbReference type="GO" id="GO:0046872">
    <property type="term" value="F:metal ion binding"/>
    <property type="evidence" value="ECO:0007669"/>
    <property type="project" value="UniProtKB-KW"/>
</dbReference>
<name>A0A1D9MJZ9_9ACTO</name>
<feature type="binding site" evidence="7">
    <location>
        <position position="156"/>
    </location>
    <ligand>
        <name>Mg(2+)</name>
        <dbReference type="ChEBI" id="CHEBI:18420"/>
    </ligand>
</feature>
<keyword evidence="7" id="KW-0479">Metal-binding</keyword>